<evidence type="ECO:0000313" key="2">
    <source>
        <dbReference type="EMBL" id="EGY77533.1"/>
    </source>
</evidence>
<proteinExistence type="predicted"/>
<gene>
    <name evidence="2" type="ORF">HMPREF9153_1076</name>
</gene>
<reference evidence="2 3" key="1">
    <citation type="submission" date="2011-06" db="EMBL/GenBank/DDBJ databases">
        <authorList>
            <person name="Muzny D."/>
            <person name="Qin X."/>
            <person name="Deng J."/>
            <person name="Jiang H."/>
            <person name="Liu Y."/>
            <person name="Qu J."/>
            <person name="Song X.-Z."/>
            <person name="Zhang L."/>
            <person name="Thornton R."/>
            <person name="Coyle M."/>
            <person name="Francisco L."/>
            <person name="Jackson L."/>
            <person name="Javaid M."/>
            <person name="Korchina V."/>
            <person name="Kovar C."/>
            <person name="Mata R."/>
            <person name="Mathew T."/>
            <person name="Ngo R."/>
            <person name="Nguyen L."/>
            <person name="Nguyen N."/>
            <person name="Okwuonu G."/>
            <person name="Ongeri F."/>
            <person name="Pham C."/>
            <person name="Simmons D."/>
            <person name="Wilczek-Boney K."/>
            <person name="Hale W."/>
            <person name="Jakkamsetti A."/>
            <person name="Pham P."/>
            <person name="Ruth R."/>
            <person name="San Lucas F."/>
            <person name="Warren J."/>
            <person name="Zhang J."/>
            <person name="Zhao Z."/>
            <person name="Zhou C."/>
            <person name="Zhu D."/>
            <person name="Lee S."/>
            <person name="Bess C."/>
            <person name="Blankenburg K."/>
            <person name="Forbes L."/>
            <person name="Fu Q."/>
            <person name="Gubbala S."/>
            <person name="Hirani K."/>
            <person name="Jayaseelan J.C."/>
            <person name="Lara F."/>
            <person name="Munidasa M."/>
            <person name="Palculict T."/>
            <person name="Patil S."/>
            <person name="Pu L.-L."/>
            <person name="Saada N."/>
            <person name="Tang L."/>
            <person name="Weissenberger G."/>
            <person name="Zhu Y."/>
            <person name="Hemphill L."/>
            <person name="Shang Y."/>
            <person name="Youmans B."/>
            <person name="Ayvaz T."/>
            <person name="Ross M."/>
            <person name="Santibanez J."/>
            <person name="Aqrawi P."/>
            <person name="Gross S."/>
            <person name="Joshi V."/>
            <person name="Fowler G."/>
            <person name="Nazareth L."/>
            <person name="Reid J."/>
            <person name="Worley K."/>
            <person name="Petrosino J."/>
            <person name="Highlander S."/>
            <person name="Gibbs R."/>
        </authorList>
    </citation>
    <scope>NUCLEOTIDE SEQUENCE [LARGE SCALE GENOMIC DNA]</scope>
    <source>
        <strain evidence="2 3">ATCC 25577</strain>
    </source>
</reference>
<dbReference type="AlphaFoldDB" id="G4CX19"/>
<feature type="region of interest" description="Disordered" evidence="1">
    <location>
        <begin position="27"/>
        <end position="47"/>
    </location>
</feature>
<protein>
    <submittedName>
        <fullName evidence="2">SAM binding domain protein</fullName>
    </submittedName>
</protein>
<dbReference type="HOGENOM" id="CLU_3171923_0_0_11"/>
<dbReference type="Proteomes" id="UP000005332">
    <property type="component" value="Unassembled WGS sequence"/>
</dbReference>
<evidence type="ECO:0000256" key="1">
    <source>
        <dbReference type="SAM" id="MobiDB-lite"/>
    </source>
</evidence>
<organism evidence="2 3">
    <name type="scientific">Cutibacterium avidum ATCC 25577</name>
    <dbReference type="NCBI Taxonomy" id="997355"/>
    <lineage>
        <taxon>Bacteria</taxon>
        <taxon>Bacillati</taxon>
        <taxon>Actinomycetota</taxon>
        <taxon>Actinomycetes</taxon>
        <taxon>Propionibacteriales</taxon>
        <taxon>Propionibacteriaceae</taxon>
        <taxon>Cutibacterium</taxon>
    </lineage>
</organism>
<accession>G4CX19</accession>
<sequence length="47" mass="5402">MCHSFFGLLDNSAVLLAEALPRIFDTRQNRHTQHSRARHLTSNAPDR</sequence>
<dbReference type="EMBL" id="AGBA01000013">
    <property type="protein sequence ID" value="EGY77533.1"/>
    <property type="molecule type" value="Genomic_DNA"/>
</dbReference>
<keyword evidence="3" id="KW-1185">Reference proteome</keyword>
<evidence type="ECO:0000313" key="3">
    <source>
        <dbReference type="Proteomes" id="UP000005332"/>
    </source>
</evidence>
<name>G4CX19_9ACTN</name>
<feature type="compositionally biased region" description="Basic residues" evidence="1">
    <location>
        <begin position="29"/>
        <end position="39"/>
    </location>
</feature>
<comment type="caution">
    <text evidence="2">The sequence shown here is derived from an EMBL/GenBank/DDBJ whole genome shotgun (WGS) entry which is preliminary data.</text>
</comment>